<feature type="domain" description="Oxidoreductase-like" evidence="2">
    <location>
        <begin position="127"/>
        <end position="170"/>
    </location>
</feature>
<dbReference type="PANTHER" id="PTHR21193:SF3">
    <property type="entry name" value="OXIDOREDUCTASE-LIKE DOMAIN-CONTAINING PROTEIN 1"/>
    <property type="match status" value="1"/>
</dbReference>
<dbReference type="Pfam" id="PF09791">
    <property type="entry name" value="Oxidored-like"/>
    <property type="match status" value="1"/>
</dbReference>
<gene>
    <name evidence="3" type="ORF">CEP52_010068</name>
</gene>
<evidence type="ECO:0000313" key="3">
    <source>
        <dbReference type="EMBL" id="RSL98869.1"/>
    </source>
</evidence>
<dbReference type="STRING" id="1325735.A0A428TA29"/>
<organism evidence="3 4">
    <name type="scientific">Fusarium oligoseptatum</name>
    <dbReference type="NCBI Taxonomy" id="2604345"/>
    <lineage>
        <taxon>Eukaryota</taxon>
        <taxon>Fungi</taxon>
        <taxon>Dikarya</taxon>
        <taxon>Ascomycota</taxon>
        <taxon>Pezizomycotina</taxon>
        <taxon>Sordariomycetes</taxon>
        <taxon>Hypocreomycetidae</taxon>
        <taxon>Hypocreales</taxon>
        <taxon>Nectriaceae</taxon>
        <taxon>Fusarium</taxon>
        <taxon>Fusarium solani species complex</taxon>
    </lineage>
</organism>
<sequence length="666" mass="75669">MSIPVRLAPRLRPLFSATTSRAFASTVPRQTAEEWPQRSPLGPYYEQILNNPSLIPQEKPEDPPNTADPEVLPPEKKKKQQPADSTTTTAQPQTPEERVKIIFGSRLLGPIEQADRLAARKAKSTLIAGVLVPPKPEEPDNCCMSGCVNCVWDRFRDEMEEWSLKNNEAQAALQKVEGSMDSDGGGSESNWTAPTPVPAVGDTKIAKDFWDEGLYESVPVGIREFMKQEKRLKERHAREVHQSNETKGPCLNTVYFSTSRFNSRVIMTIFPWKRQKTKELDKYILGKQNRTFYISIKPREPIRRSDICIFGKPECSHFSNEPNNDHGVVSRTPRTKQKAAEFTLSQFWITYRPNVYPCQMKAGRQILSVSLYENSRFLKAEIRNHAKVYAACHSTFALVRGNDKPKCPRIGLAKPIGKIFARGLAGITDVPVGLLTRNIPPLNHQHCVSLVKVFLDHTIRERVINDPCISQVRLRVRMGEMSPANDHLNPQVLFRPVYFNQLRREAGRRIVLRWSMSMGIMLAILHWSCGLDGEGINFLLASGKNNRPGIWATDFGDCKPIKPWRWKSRKWSSVIMNNPTWPRPAFAPNFIPNGDPNGDMGVEETWKMFVDGYKQASREILYKEGRRSELDTPRRFIDKLESAWKKRQDDSEVESLSGSSASLMNG</sequence>
<name>A0A428TA29_9HYPO</name>
<accession>A0A428TA29</accession>
<dbReference type="InterPro" id="IPR039251">
    <property type="entry name" value="OXLD1"/>
</dbReference>
<dbReference type="GO" id="GO:0005739">
    <property type="term" value="C:mitochondrion"/>
    <property type="evidence" value="ECO:0007669"/>
    <property type="project" value="TreeGrafter"/>
</dbReference>
<evidence type="ECO:0000313" key="4">
    <source>
        <dbReference type="Proteomes" id="UP000287144"/>
    </source>
</evidence>
<reference evidence="3 4" key="1">
    <citation type="submission" date="2017-06" db="EMBL/GenBank/DDBJ databases">
        <title>Comparative genomic analysis of Ambrosia Fusariam Clade fungi.</title>
        <authorList>
            <person name="Stajich J.E."/>
            <person name="Carrillo J."/>
            <person name="Kijimoto T."/>
            <person name="Eskalen A."/>
            <person name="O'Donnell K."/>
            <person name="Kasson M."/>
        </authorList>
    </citation>
    <scope>NUCLEOTIDE SEQUENCE [LARGE SCALE GENOMIC DNA]</scope>
    <source>
        <strain evidence="3 4">NRRL62579</strain>
    </source>
</reference>
<feature type="compositionally biased region" description="Low complexity" evidence="1">
    <location>
        <begin position="82"/>
        <end position="94"/>
    </location>
</feature>
<dbReference type="InterPro" id="IPR019180">
    <property type="entry name" value="Oxidoreductase-like_N"/>
</dbReference>
<proteinExistence type="predicted"/>
<dbReference type="AlphaFoldDB" id="A0A428TA29"/>
<feature type="region of interest" description="Disordered" evidence="1">
    <location>
        <begin position="23"/>
        <end position="98"/>
    </location>
</feature>
<comment type="caution">
    <text evidence="3">The sequence shown here is derived from an EMBL/GenBank/DDBJ whole genome shotgun (WGS) entry which is preliminary data.</text>
</comment>
<evidence type="ECO:0000256" key="1">
    <source>
        <dbReference type="SAM" id="MobiDB-lite"/>
    </source>
</evidence>
<dbReference type="Proteomes" id="UP000287144">
    <property type="component" value="Unassembled WGS sequence"/>
</dbReference>
<evidence type="ECO:0000259" key="2">
    <source>
        <dbReference type="Pfam" id="PF09791"/>
    </source>
</evidence>
<protein>
    <recommendedName>
        <fullName evidence="2">Oxidoreductase-like domain-containing protein</fullName>
    </recommendedName>
</protein>
<feature type="region of interest" description="Disordered" evidence="1">
    <location>
        <begin position="177"/>
        <end position="197"/>
    </location>
</feature>
<keyword evidence="4" id="KW-1185">Reference proteome</keyword>
<dbReference type="PANTHER" id="PTHR21193">
    <property type="entry name" value="OXIDOREDUCTASE-LIKE DOMAIN-CONTAINING PROTEIN 1"/>
    <property type="match status" value="1"/>
</dbReference>
<dbReference type="EMBL" id="NKCK01000111">
    <property type="protein sequence ID" value="RSL98869.1"/>
    <property type="molecule type" value="Genomic_DNA"/>
</dbReference>